<evidence type="ECO:0000256" key="1">
    <source>
        <dbReference type="SAM" id="Phobius"/>
    </source>
</evidence>
<dbReference type="KEGG" id="svn:CP980_34325"/>
<sequence>MRLRDEMPVDHRLSQVYRVGAAVCGLLLLLFGCLGFADGLSSFGTDGQRIAGLSTNNLLSGVSVAFGLLLVVAAAVGGNLASTVNISVGVLFVLSGFVHLFLIGHEGNILDFGMSNVVFSFLMGLLVMTFGMYGRVSGGLPHDNPYWRRRHPKQAAREAPISLPQAGIATAASDRLPERRDDHV</sequence>
<dbReference type="PROSITE" id="PS51257">
    <property type="entry name" value="PROKAR_LIPOPROTEIN"/>
    <property type="match status" value="1"/>
</dbReference>
<protein>
    <submittedName>
        <fullName evidence="2">DUF4383 domain-containing protein</fullName>
    </submittedName>
</protein>
<feature type="transmembrane region" description="Helical" evidence="1">
    <location>
        <begin position="116"/>
        <end position="136"/>
    </location>
</feature>
<feature type="transmembrane region" description="Helical" evidence="1">
    <location>
        <begin position="84"/>
        <end position="104"/>
    </location>
</feature>
<reference evidence="2 3" key="1">
    <citation type="submission" date="2017-09" db="EMBL/GenBank/DDBJ databases">
        <authorList>
            <person name="Lee N."/>
            <person name="Cho B.-K."/>
        </authorList>
    </citation>
    <scope>NUCLEOTIDE SEQUENCE [LARGE SCALE GENOMIC DNA]</scope>
    <source>
        <strain evidence="2 3">ATCC 27476</strain>
    </source>
</reference>
<dbReference type="AlphaFoldDB" id="A0A5J6JI29"/>
<keyword evidence="1" id="KW-1133">Transmembrane helix</keyword>
<gene>
    <name evidence="2" type="ORF">CP980_34325</name>
</gene>
<feature type="transmembrane region" description="Helical" evidence="1">
    <location>
        <begin position="58"/>
        <end position="78"/>
    </location>
</feature>
<keyword evidence="1" id="KW-0472">Membrane</keyword>
<dbReference type="Pfam" id="PF14325">
    <property type="entry name" value="DUF4383"/>
    <property type="match status" value="1"/>
</dbReference>
<feature type="transmembrane region" description="Helical" evidence="1">
    <location>
        <begin position="16"/>
        <end position="37"/>
    </location>
</feature>
<accession>A0A5J6JI29</accession>
<evidence type="ECO:0000313" key="2">
    <source>
        <dbReference type="EMBL" id="QEV49451.1"/>
    </source>
</evidence>
<keyword evidence="1" id="KW-0812">Transmembrane</keyword>
<evidence type="ECO:0000313" key="3">
    <source>
        <dbReference type="Proteomes" id="UP000325563"/>
    </source>
</evidence>
<name>A0A5J6JI29_STRVI</name>
<dbReference type="RefSeq" id="WP_150530465.1">
    <property type="nucleotide sequence ID" value="NZ_BNBW01000006.1"/>
</dbReference>
<dbReference type="GeneID" id="95615600"/>
<keyword evidence="3" id="KW-1185">Reference proteome</keyword>
<dbReference type="Proteomes" id="UP000325563">
    <property type="component" value="Chromosome"/>
</dbReference>
<organism evidence="2 3">
    <name type="scientific">Streptomyces vinaceus</name>
    <dbReference type="NCBI Taxonomy" id="1960"/>
    <lineage>
        <taxon>Bacteria</taxon>
        <taxon>Bacillati</taxon>
        <taxon>Actinomycetota</taxon>
        <taxon>Actinomycetes</taxon>
        <taxon>Kitasatosporales</taxon>
        <taxon>Streptomycetaceae</taxon>
        <taxon>Streptomyces</taxon>
    </lineage>
</organism>
<dbReference type="EMBL" id="CP023692">
    <property type="protein sequence ID" value="QEV49451.1"/>
    <property type="molecule type" value="Genomic_DNA"/>
</dbReference>
<proteinExistence type="predicted"/>